<accession>A0A2H4ZPG1</accession>
<dbReference type="PROSITE" id="PS00636">
    <property type="entry name" value="DNAJ_1"/>
    <property type="match status" value="1"/>
</dbReference>
<reference evidence="9" key="1">
    <citation type="submission" date="2017-10" db="EMBL/GenBank/DDBJ databases">
        <title>Paulinella longichromatophora chromatophore genome.</title>
        <authorList>
            <person name="Lhee D."/>
            <person name="Yoon H.S."/>
        </authorList>
    </citation>
    <scope>NUCLEOTIDE SEQUENCE</scope>
</reference>
<evidence type="ECO:0000256" key="3">
    <source>
        <dbReference type="ARBA" id="ARBA00022771"/>
    </source>
</evidence>
<feature type="domain" description="J" evidence="7">
    <location>
        <begin position="3"/>
        <end position="67"/>
    </location>
</feature>
<dbReference type="InterPro" id="IPR012724">
    <property type="entry name" value="DnaJ"/>
</dbReference>
<dbReference type="SMART" id="SM00271">
    <property type="entry name" value="DnaJ"/>
    <property type="match status" value="1"/>
</dbReference>
<keyword evidence="4 6" id="KW-0862">Zinc</keyword>
<keyword evidence="9" id="KW-0934">Plastid</keyword>
<keyword evidence="5" id="KW-0143">Chaperone</keyword>
<geneLocation type="plastid" evidence="9"/>
<dbReference type="InterPro" id="IPR001623">
    <property type="entry name" value="DnaJ_domain"/>
</dbReference>
<dbReference type="NCBIfam" id="TIGR02349">
    <property type="entry name" value="DnaJ_bact"/>
    <property type="match status" value="1"/>
</dbReference>
<dbReference type="CDD" id="cd10747">
    <property type="entry name" value="DnaJ_C"/>
    <property type="match status" value="1"/>
</dbReference>
<sequence>MADYYNLLGINRDADSEAIKKAYRRMARKYHPDINKEPGAEDRFKEASRAYEVLSDPQTRNRYDQFGEAGVSSNGMPNTGDVGGFADLFETFFSGFGGNTTGSRTGGSQKGDDLRLDFTVEFNEAIFGQEREVQVRHLEVCSSCRGTGAKVGSGPTDCSTCNGAGQVRRAMRTPLGSFAQIVACPSCEGNGQVITDPCQSCSGQGVHQVRKKLLINIPPGVDTGVRLRISNEGNAGLRGGPPGDLYVFVTVKPHPVLRREGNNLLSEVSINYLQAILGDCIEVETVDGAETLEIIPGTQPGKVLSLVGKGVPKLGNPVAKGNHLVTIRVQLPTKISTEERYLLEQLAGHHSAKGHSPKSGLFGGFFR</sequence>
<dbReference type="FunFam" id="2.10.230.10:FF:000002">
    <property type="entry name" value="Molecular chaperone DnaJ"/>
    <property type="match status" value="1"/>
</dbReference>
<dbReference type="FunFam" id="2.60.260.20:FF:000005">
    <property type="entry name" value="Chaperone protein dnaJ 1, mitochondrial"/>
    <property type="match status" value="1"/>
</dbReference>
<dbReference type="AlphaFoldDB" id="A0A2H4ZPG1"/>
<dbReference type="PANTHER" id="PTHR43096:SF10">
    <property type="entry name" value="CHAPERONE PROTEIN DNAJ A6, CHLOROPLASTIC"/>
    <property type="match status" value="1"/>
</dbReference>
<dbReference type="EMBL" id="MG264610">
    <property type="protein sequence ID" value="AUG32403.1"/>
    <property type="molecule type" value="Genomic_DNA"/>
</dbReference>
<keyword evidence="2" id="KW-0677">Repeat</keyword>
<dbReference type="Gene3D" id="1.10.287.110">
    <property type="entry name" value="DnaJ domain"/>
    <property type="match status" value="1"/>
</dbReference>
<keyword evidence="1 6" id="KW-0479">Metal-binding</keyword>
<evidence type="ECO:0000256" key="5">
    <source>
        <dbReference type="ARBA" id="ARBA00023186"/>
    </source>
</evidence>
<dbReference type="NCBIfam" id="NF008035">
    <property type="entry name" value="PRK10767.1"/>
    <property type="match status" value="1"/>
</dbReference>
<evidence type="ECO:0000313" key="9">
    <source>
        <dbReference type="EMBL" id="AUG32403.1"/>
    </source>
</evidence>
<keyword evidence="3 6" id="KW-0863">Zinc-finger</keyword>
<dbReference type="GO" id="GO:0009408">
    <property type="term" value="P:response to heat"/>
    <property type="evidence" value="ECO:0007669"/>
    <property type="project" value="InterPro"/>
</dbReference>
<evidence type="ECO:0000256" key="6">
    <source>
        <dbReference type="PROSITE-ProRule" id="PRU00546"/>
    </source>
</evidence>
<dbReference type="SUPFAM" id="SSF57938">
    <property type="entry name" value="DnaJ/Hsp40 cysteine-rich domain"/>
    <property type="match status" value="1"/>
</dbReference>
<dbReference type="InterPro" id="IPR018253">
    <property type="entry name" value="DnaJ_domain_CS"/>
</dbReference>
<dbReference type="HAMAP" id="MF_01152">
    <property type="entry name" value="DnaJ"/>
    <property type="match status" value="1"/>
</dbReference>
<dbReference type="Gene3D" id="2.10.230.10">
    <property type="entry name" value="Heat shock protein DnaJ, cysteine-rich domain"/>
    <property type="match status" value="1"/>
</dbReference>
<proteinExistence type="inferred from homology"/>
<organism evidence="9">
    <name type="scientific">Paulinella longichromatophora</name>
    <dbReference type="NCBI Taxonomy" id="1708747"/>
    <lineage>
        <taxon>Eukaryota</taxon>
        <taxon>Sar</taxon>
        <taxon>Rhizaria</taxon>
        <taxon>Cercozoa</taxon>
        <taxon>Imbricatea</taxon>
        <taxon>Silicofilosea</taxon>
        <taxon>Euglyphida</taxon>
        <taxon>Paulinellidae</taxon>
        <taxon>Paulinella</taxon>
    </lineage>
</organism>
<dbReference type="PROSITE" id="PS50076">
    <property type="entry name" value="DNAJ_2"/>
    <property type="match status" value="1"/>
</dbReference>
<dbReference type="InterPro" id="IPR036869">
    <property type="entry name" value="J_dom_sf"/>
</dbReference>
<dbReference type="Pfam" id="PF01556">
    <property type="entry name" value="DnaJ_C"/>
    <property type="match status" value="1"/>
</dbReference>
<dbReference type="InterPro" id="IPR036410">
    <property type="entry name" value="HSP_DnaJ_Cys-rich_dom_sf"/>
</dbReference>
<dbReference type="Gene3D" id="2.60.260.20">
    <property type="entry name" value="Urease metallochaperone UreE, N-terminal domain"/>
    <property type="match status" value="2"/>
</dbReference>
<protein>
    <submittedName>
        <fullName evidence="9">DnaJ protein</fullName>
    </submittedName>
</protein>
<dbReference type="InterPro" id="IPR002939">
    <property type="entry name" value="DnaJ_C"/>
</dbReference>
<dbReference type="PRINTS" id="PR00625">
    <property type="entry name" value="JDOMAIN"/>
</dbReference>
<dbReference type="GO" id="GO:0005524">
    <property type="term" value="F:ATP binding"/>
    <property type="evidence" value="ECO:0007669"/>
    <property type="project" value="InterPro"/>
</dbReference>
<feature type="domain" description="CR-type" evidence="8">
    <location>
        <begin position="128"/>
        <end position="210"/>
    </location>
</feature>
<dbReference type="GO" id="GO:0042026">
    <property type="term" value="P:protein refolding"/>
    <property type="evidence" value="ECO:0007669"/>
    <property type="project" value="TreeGrafter"/>
</dbReference>
<dbReference type="InterPro" id="IPR008971">
    <property type="entry name" value="HSP40/DnaJ_pept-bd"/>
</dbReference>
<evidence type="ECO:0000259" key="8">
    <source>
        <dbReference type="PROSITE" id="PS51188"/>
    </source>
</evidence>
<dbReference type="PANTHER" id="PTHR43096">
    <property type="entry name" value="DNAJ HOMOLOG 1, MITOCHONDRIAL-RELATED"/>
    <property type="match status" value="1"/>
</dbReference>
<evidence type="ECO:0000259" key="7">
    <source>
        <dbReference type="PROSITE" id="PS50076"/>
    </source>
</evidence>
<dbReference type="Pfam" id="PF00226">
    <property type="entry name" value="DnaJ"/>
    <property type="match status" value="1"/>
</dbReference>
<dbReference type="InterPro" id="IPR001305">
    <property type="entry name" value="HSP_DnaJ_Cys-rich_dom"/>
</dbReference>
<dbReference type="GO" id="GO:0005737">
    <property type="term" value="C:cytoplasm"/>
    <property type="evidence" value="ECO:0007669"/>
    <property type="project" value="TreeGrafter"/>
</dbReference>
<evidence type="ECO:0000256" key="4">
    <source>
        <dbReference type="ARBA" id="ARBA00022833"/>
    </source>
</evidence>
<dbReference type="CDD" id="cd10719">
    <property type="entry name" value="DnaJ_zf"/>
    <property type="match status" value="1"/>
</dbReference>
<dbReference type="PROSITE" id="PS51188">
    <property type="entry name" value="ZF_CR"/>
    <property type="match status" value="1"/>
</dbReference>
<dbReference type="GO" id="GO:0051082">
    <property type="term" value="F:unfolded protein binding"/>
    <property type="evidence" value="ECO:0007669"/>
    <property type="project" value="InterPro"/>
</dbReference>
<name>A0A2H4ZPG1_9EUKA</name>
<evidence type="ECO:0000256" key="2">
    <source>
        <dbReference type="ARBA" id="ARBA00022737"/>
    </source>
</evidence>
<dbReference type="GO" id="GO:0031072">
    <property type="term" value="F:heat shock protein binding"/>
    <property type="evidence" value="ECO:0007669"/>
    <property type="project" value="InterPro"/>
</dbReference>
<feature type="zinc finger region" description="CR-type" evidence="6">
    <location>
        <begin position="128"/>
        <end position="210"/>
    </location>
</feature>
<dbReference type="GO" id="GO:0008270">
    <property type="term" value="F:zinc ion binding"/>
    <property type="evidence" value="ECO:0007669"/>
    <property type="project" value="UniProtKB-KW"/>
</dbReference>
<evidence type="ECO:0000256" key="1">
    <source>
        <dbReference type="ARBA" id="ARBA00022723"/>
    </source>
</evidence>
<gene>
    <name evidence="9" type="primary">dnaJ</name>
    <name evidence="9" type="ORF">PLO_407</name>
</gene>
<dbReference type="CDD" id="cd06257">
    <property type="entry name" value="DnaJ"/>
    <property type="match status" value="1"/>
</dbReference>
<dbReference type="NCBIfam" id="NF010886">
    <property type="entry name" value="PRK14293.1"/>
    <property type="match status" value="1"/>
</dbReference>
<dbReference type="SUPFAM" id="SSF49493">
    <property type="entry name" value="HSP40/DnaJ peptide-binding domain"/>
    <property type="match status" value="2"/>
</dbReference>
<dbReference type="SUPFAM" id="SSF46565">
    <property type="entry name" value="Chaperone J-domain"/>
    <property type="match status" value="1"/>
</dbReference>
<dbReference type="Pfam" id="PF00684">
    <property type="entry name" value="DnaJ_CXXCXGXG"/>
    <property type="match status" value="1"/>
</dbReference>